<feature type="transmembrane region" description="Helical" evidence="10">
    <location>
        <begin position="40"/>
        <end position="59"/>
    </location>
</feature>
<evidence type="ECO:0000256" key="7">
    <source>
        <dbReference type="ARBA" id="ARBA00022989"/>
    </source>
</evidence>
<gene>
    <name evidence="11" type="ORF">MCOR_5403</name>
</gene>
<comment type="subcellular location">
    <subcellularLocation>
        <location evidence="1 10">Golgi apparatus membrane</location>
        <topology evidence="1 10">Single-pass type II membrane protein</topology>
    </subcellularLocation>
</comment>
<dbReference type="OrthoDB" id="2139606at2759"/>
<keyword evidence="7 10" id="KW-1133">Transmembrane helix</keyword>
<evidence type="ECO:0000256" key="4">
    <source>
        <dbReference type="ARBA" id="ARBA00022679"/>
    </source>
</evidence>
<evidence type="ECO:0000256" key="10">
    <source>
        <dbReference type="RuleBase" id="RU363063"/>
    </source>
</evidence>
<dbReference type="GO" id="GO:0006493">
    <property type="term" value="P:protein O-linked glycosylation"/>
    <property type="evidence" value="ECO:0007669"/>
    <property type="project" value="TreeGrafter"/>
</dbReference>
<dbReference type="GO" id="GO:0016758">
    <property type="term" value="F:hexosyltransferase activity"/>
    <property type="evidence" value="ECO:0007669"/>
    <property type="project" value="InterPro"/>
</dbReference>
<keyword evidence="9 10" id="KW-0472">Membrane</keyword>
<keyword evidence="5 10" id="KW-0812">Transmembrane</keyword>
<name>A0A6J8ABX7_MYTCO</name>
<keyword evidence="6 10" id="KW-0735">Signal-anchor</keyword>
<dbReference type="GO" id="GO:0000139">
    <property type="term" value="C:Golgi membrane"/>
    <property type="evidence" value="ECO:0007669"/>
    <property type="project" value="UniProtKB-SubCell"/>
</dbReference>
<dbReference type="EMBL" id="CACVKT020000964">
    <property type="protein sequence ID" value="CAC5364305.1"/>
    <property type="molecule type" value="Genomic_DNA"/>
</dbReference>
<evidence type="ECO:0000256" key="9">
    <source>
        <dbReference type="ARBA" id="ARBA00023136"/>
    </source>
</evidence>
<dbReference type="Proteomes" id="UP000507470">
    <property type="component" value="Unassembled WGS sequence"/>
</dbReference>
<dbReference type="InterPro" id="IPR002659">
    <property type="entry name" value="Glyco_trans_31"/>
</dbReference>
<dbReference type="EC" id="2.4.1.-" evidence="10"/>
<evidence type="ECO:0000256" key="8">
    <source>
        <dbReference type="ARBA" id="ARBA00023034"/>
    </source>
</evidence>
<evidence type="ECO:0000313" key="11">
    <source>
        <dbReference type="EMBL" id="CAC5364305.1"/>
    </source>
</evidence>
<keyword evidence="12" id="KW-1185">Reference proteome</keyword>
<organism evidence="11 12">
    <name type="scientific">Mytilus coruscus</name>
    <name type="common">Sea mussel</name>
    <dbReference type="NCBI Taxonomy" id="42192"/>
    <lineage>
        <taxon>Eukaryota</taxon>
        <taxon>Metazoa</taxon>
        <taxon>Spiralia</taxon>
        <taxon>Lophotrochozoa</taxon>
        <taxon>Mollusca</taxon>
        <taxon>Bivalvia</taxon>
        <taxon>Autobranchia</taxon>
        <taxon>Pteriomorphia</taxon>
        <taxon>Mytilida</taxon>
        <taxon>Mytiloidea</taxon>
        <taxon>Mytilidae</taxon>
        <taxon>Mytilinae</taxon>
        <taxon>Mytilus</taxon>
    </lineage>
</organism>
<evidence type="ECO:0000256" key="6">
    <source>
        <dbReference type="ARBA" id="ARBA00022968"/>
    </source>
</evidence>
<evidence type="ECO:0000256" key="1">
    <source>
        <dbReference type="ARBA" id="ARBA00004323"/>
    </source>
</evidence>
<keyword evidence="4 11" id="KW-0808">Transferase</keyword>
<keyword evidence="8 10" id="KW-0333">Golgi apparatus</keyword>
<dbReference type="Pfam" id="PF01762">
    <property type="entry name" value="Galactosyl_T"/>
    <property type="match status" value="1"/>
</dbReference>
<keyword evidence="3 10" id="KW-0328">Glycosyltransferase</keyword>
<dbReference type="AlphaFoldDB" id="A0A6J8ABX7"/>
<protein>
    <recommendedName>
        <fullName evidence="10">Hexosyltransferase</fullName>
        <ecNumber evidence="10">2.4.1.-</ecNumber>
    </recommendedName>
</protein>
<comment type="similarity">
    <text evidence="2 10">Belongs to the glycosyltransferase 31 family.</text>
</comment>
<accession>A0A6J8ABX7</accession>
<dbReference type="GO" id="GO:0008194">
    <property type="term" value="F:UDP-glycosyltransferase activity"/>
    <property type="evidence" value="ECO:0007669"/>
    <property type="project" value="TreeGrafter"/>
</dbReference>
<evidence type="ECO:0000256" key="5">
    <source>
        <dbReference type="ARBA" id="ARBA00022692"/>
    </source>
</evidence>
<reference evidence="11 12" key="1">
    <citation type="submission" date="2020-06" db="EMBL/GenBank/DDBJ databases">
        <authorList>
            <person name="Li R."/>
            <person name="Bekaert M."/>
        </authorList>
    </citation>
    <scope>NUCLEOTIDE SEQUENCE [LARGE SCALE GENOMIC DNA]</scope>
    <source>
        <strain evidence="12">wild</strain>
    </source>
</reference>
<evidence type="ECO:0000256" key="3">
    <source>
        <dbReference type="ARBA" id="ARBA00022676"/>
    </source>
</evidence>
<sequence>MGTDDGMENKRRDYYIAQKLLEMQYHEHIHYNISAISTETFPIVVCLLCGLLIFEFIGLRSLQVVTKQKLFWIYPDNNSADIQEHDSSNVKPLNTFLMNEACQENQNEVFSEFETIQLLFVVKSHILNIGKREAIRRTWGNVKELHVKTVFVVGYLQNMDTFADFETKRYKDIIRMKMEDKYENIVYKTIYSVLCLSGLNIKTEFVHIVDDDRLVNALNVYDIAMKSIAQSEIAMIGFMVYLSRPDRKETSKNYISWEDYPFLYFPSYIIGGTILTNMKTINQLAKAVEYVKIVQIEDVFIGMVATAFKIDMRHHSGFSPFKQPVHLLKNTLSSPGYETAYLLLRDWELMRRW</sequence>
<dbReference type="PANTHER" id="PTHR11214">
    <property type="entry name" value="BETA-1,3-N-ACETYLGLUCOSAMINYLTRANSFERASE"/>
    <property type="match status" value="1"/>
</dbReference>
<evidence type="ECO:0000313" key="12">
    <source>
        <dbReference type="Proteomes" id="UP000507470"/>
    </source>
</evidence>
<evidence type="ECO:0000256" key="2">
    <source>
        <dbReference type="ARBA" id="ARBA00008661"/>
    </source>
</evidence>
<proteinExistence type="inferred from homology"/>
<dbReference type="PANTHER" id="PTHR11214:SF349">
    <property type="entry name" value="BETA-1,3-GALACTOSYLTRANSFERASE BRN"/>
    <property type="match status" value="1"/>
</dbReference>